<reference evidence="1" key="2">
    <citation type="submission" date="2023-02" db="EMBL/GenBank/DDBJ databases">
        <authorList>
            <consortium name="DOE Joint Genome Institute"/>
            <person name="Mondo S.J."/>
            <person name="Chang Y."/>
            <person name="Wang Y."/>
            <person name="Ahrendt S."/>
            <person name="Andreopoulos W."/>
            <person name="Barry K."/>
            <person name="Beard J."/>
            <person name="Benny G.L."/>
            <person name="Blankenship S."/>
            <person name="Bonito G."/>
            <person name="Cuomo C."/>
            <person name="Desiro A."/>
            <person name="Gervers K.A."/>
            <person name="Hundley H."/>
            <person name="Kuo A."/>
            <person name="LaButti K."/>
            <person name="Lang B.F."/>
            <person name="Lipzen A."/>
            <person name="O'Donnell K."/>
            <person name="Pangilinan J."/>
            <person name="Reynolds N."/>
            <person name="Sandor L."/>
            <person name="Smith M.W."/>
            <person name="Tsang A."/>
            <person name="Grigoriev I.V."/>
            <person name="Stajich J.E."/>
            <person name="Spatafora J.W."/>
        </authorList>
    </citation>
    <scope>NUCLEOTIDE SEQUENCE</scope>
    <source>
        <strain evidence="1">RSA 2281</strain>
    </source>
</reference>
<gene>
    <name evidence="1" type="ORF">BDA99DRAFT_537281</name>
</gene>
<keyword evidence="2" id="KW-1185">Reference proteome</keyword>
<reference evidence="1" key="1">
    <citation type="journal article" date="2022" name="IScience">
        <title>Evolution of zygomycete secretomes and the origins of terrestrial fungal ecologies.</title>
        <authorList>
            <person name="Chang Y."/>
            <person name="Wang Y."/>
            <person name="Mondo S."/>
            <person name="Ahrendt S."/>
            <person name="Andreopoulos W."/>
            <person name="Barry K."/>
            <person name="Beard J."/>
            <person name="Benny G.L."/>
            <person name="Blankenship S."/>
            <person name="Bonito G."/>
            <person name="Cuomo C."/>
            <person name="Desiro A."/>
            <person name="Gervers K.A."/>
            <person name="Hundley H."/>
            <person name="Kuo A."/>
            <person name="LaButti K."/>
            <person name="Lang B.F."/>
            <person name="Lipzen A."/>
            <person name="O'Donnell K."/>
            <person name="Pangilinan J."/>
            <person name="Reynolds N."/>
            <person name="Sandor L."/>
            <person name="Smith M.E."/>
            <person name="Tsang A."/>
            <person name="Grigoriev I.V."/>
            <person name="Stajich J.E."/>
            <person name="Spatafora J.W."/>
        </authorList>
    </citation>
    <scope>NUCLEOTIDE SEQUENCE</scope>
    <source>
        <strain evidence="1">RSA 2281</strain>
    </source>
</reference>
<dbReference type="EMBL" id="JAIXMP010000013">
    <property type="protein sequence ID" value="KAI9263270.1"/>
    <property type="molecule type" value="Genomic_DNA"/>
</dbReference>
<name>A0AAD5KA16_9FUNG</name>
<protein>
    <submittedName>
        <fullName evidence="1">Uncharacterized protein</fullName>
    </submittedName>
</protein>
<dbReference type="Proteomes" id="UP001209540">
    <property type="component" value="Unassembled WGS sequence"/>
</dbReference>
<dbReference type="AlphaFoldDB" id="A0AAD5KA16"/>
<dbReference type="InterPro" id="IPR032675">
    <property type="entry name" value="LRR_dom_sf"/>
</dbReference>
<evidence type="ECO:0000313" key="1">
    <source>
        <dbReference type="EMBL" id="KAI9263270.1"/>
    </source>
</evidence>
<comment type="caution">
    <text evidence="1">The sequence shown here is derived from an EMBL/GenBank/DDBJ whole genome shotgun (WGS) entry which is preliminary data.</text>
</comment>
<proteinExistence type="predicted"/>
<evidence type="ECO:0000313" key="2">
    <source>
        <dbReference type="Proteomes" id="UP001209540"/>
    </source>
</evidence>
<accession>A0AAD5KA16</accession>
<organism evidence="1 2">
    <name type="scientific">Phascolomyces articulosus</name>
    <dbReference type="NCBI Taxonomy" id="60185"/>
    <lineage>
        <taxon>Eukaryota</taxon>
        <taxon>Fungi</taxon>
        <taxon>Fungi incertae sedis</taxon>
        <taxon>Mucoromycota</taxon>
        <taxon>Mucoromycotina</taxon>
        <taxon>Mucoromycetes</taxon>
        <taxon>Mucorales</taxon>
        <taxon>Lichtheimiaceae</taxon>
        <taxon>Phascolomyces</taxon>
    </lineage>
</organism>
<sequence length="337" mass="38507">MTTSVIDPMIHQHIELLDRRAKAYGRIANFNLITRDACAVTGYFFNKLEILYLKDYDTSHVTRLFCALRSLSTSLKKFTMKNILGEHASKHVIPLKAVISTCPNLEAFHYEQFAIVTEKYEDGFLWPGVSSSLIHVTLCSPKELKAADSQQIAQACPKLSKLLHIRYYEPSCLKNINRICKNLKTLYLNCVKPFHDSMEEDSNDEADRSDDEGRMECAVARTGLQELGITLTESSSHFETYFETHCTTIKNLGIEIPEPILPPNADIDWTNMSLSFLVTKQQGSPRALEELILEEIEFIIEVHLVSIAQILTFRKLVIKYSQEYMRDITRSDAYVNI</sequence>
<dbReference type="Gene3D" id="3.80.10.10">
    <property type="entry name" value="Ribonuclease Inhibitor"/>
    <property type="match status" value="1"/>
</dbReference>